<evidence type="ECO:0000313" key="3">
    <source>
        <dbReference type="Proteomes" id="UP000663873"/>
    </source>
</evidence>
<dbReference type="Proteomes" id="UP000663873">
    <property type="component" value="Unassembled WGS sequence"/>
</dbReference>
<reference evidence="1" key="1">
    <citation type="submission" date="2021-02" db="EMBL/GenBank/DDBJ databases">
        <authorList>
            <person name="Nowell W R."/>
        </authorList>
    </citation>
    <scope>NUCLEOTIDE SEQUENCE</scope>
</reference>
<dbReference type="Proteomes" id="UP000663848">
    <property type="component" value="Unassembled WGS sequence"/>
</dbReference>
<gene>
    <name evidence="2" type="ORF">QYT958_LOCUS45745</name>
    <name evidence="1" type="ORF">UJA718_LOCUS46420</name>
</gene>
<evidence type="ECO:0000313" key="2">
    <source>
        <dbReference type="EMBL" id="CAF5115704.1"/>
    </source>
</evidence>
<dbReference type="EMBL" id="CAJOBR010077730">
    <property type="protein sequence ID" value="CAF5115704.1"/>
    <property type="molecule type" value="Genomic_DNA"/>
</dbReference>
<accession>A0A821WE82</accession>
<proteinExistence type="predicted"/>
<evidence type="ECO:0000313" key="1">
    <source>
        <dbReference type="EMBL" id="CAF4920901.1"/>
    </source>
</evidence>
<name>A0A821WE82_9BILA</name>
<protein>
    <submittedName>
        <fullName evidence="1">Uncharacterized protein</fullName>
    </submittedName>
</protein>
<sequence length="77" mass="8710">SSATLQSSLDFIIMTRSPPVPERLELDYVRKSTRANSQAKRLISPEGSLKIQVKTKSNVFNFLLDHKHRRSADAAKK</sequence>
<comment type="caution">
    <text evidence="1">The sequence shown here is derived from an EMBL/GenBank/DDBJ whole genome shotgun (WGS) entry which is preliminary data.</text>
</comment>
<dbReference type="AlphaFoldDB" id="A0A821WE82"/>
<feature type="non-terminal residue" evidence="1">
    <location>
        <position position="1"/>
    </location>
</feature>
<dbReference type="EMBL" id="CAJOBP010082955">
    <property type="protein sequence ID" value="CAF4920901.1"/>
    <property type="molecule type" value="Genomic_DNA"/>
</dbReference>
<organism evidence="1 3">
    <name type="scientific">Rotaria socialis</name>
    <dbReference type="NCBI Taxonomy" id="392032"/>
    <lineage>
        <taxon>Eukaryota</taxon>
        <taxon>Metazoa</taxon>
        <taxon>Spiralia</taxon>
        <taxon>Gnathifera</taxon>
        <taxon>Rotifera</taxon>
        <taxon>Eurotatoria</taxon>
        <taxon>Bdelloidea</taxon>
        <taxon>Philodinida</taxon>
        <taxon>Philodinidae</taxon>
        <taxon>Rotaria</taxon>
    </lineage>
</organism>
<keyword evidence="3" id="KW-1185">Reference proteome</keyword>
<feature type="non-terminal residue" evidence="1">
    <location>
        <position position="77"/>
    </location>
</feature>